<evidence type="ECO:0000313" key="2">
    <source>
        <dbReference type="EMBL" id="MET1254666.1"/>
    </source>
</evidence>
<gene>
    <name evidence="2" type="ORF">ABVT43_05965</name>
</gene>
<evidence type="ECO:0000313" key="3">
    <source>
        <dbReference type="Proteomes" id="UP001548189"/>
    </source>
</evidence>
<proteinExistence type="predicted"/>
<protein>
    <submittedName>
        <fullName evidence="2">Choice-of-anchor H family protein</fullName>
    </submittedName>
</protein>
<accession>A0ABV2BS07</accession>
<dbReference type="NCBIfam" id="NF038116">
    <property type="entry name" value="Sden1266_dom"/>
    <property type="match status" value="2"/>
</dbReference>
<comment type="caution">
    <text evidence="2">The sequence shown here is derived from an EMBL/GenBank/DDBJ whole genome shotgun (WGS) entry which is preliminary data.</text>
</comment>
<keyword evidence="1" id="KW-0732">Signal</keyword>
<keyword evidence="3" id="KW-1185">Reference proteome</keyword>
<dbReference type="RefSeq" id="WP_353874245.1">
    <property type="nucleotide sequence ID" value="NZ_JBEVCJ010000005.1"/>
</dbReference>
<name>A0ABV2BS07_9GAMM</name>
<reference evidence="2 3" key="1">
    <citation type="submission" date="2024-06" db="EMBL/GenBank/DDBJ databases">
        <authorList>
            <person name="Li F."/>
        </authorList>
    </citation>
    <scope>NUCLEOTIDE SEQUENCE [LARGE SCALE GENOMIC DNA]</scope>
    <source>
        <strain evidence="2 3">GXAS 311</strain>
    </source>
</reference>
<organism evidence="2 3">
    <name type="scientific">Aliikangiella maris</name>
    <dbReference type="NCBI Taxonomy" id="3162458"/>
    <lineage>
        <taxon>Bacteria</taxon>
        <taxon>Pseudomonadati</taxon>
        <taxon>Pseudomonadota</taxon>
        <taxon>Gammaproteobacteria</taxon>
        <taxon>Oceanospirillales</taxon>
        <taxon>Pleioneaceae</taxon>
        <taxon>Aliikangiella</taxon>
    </lineage>
</organism>
<evidence type="ECO:0000256" key="1">
    <source>
        <dbReference type="SAM" id="SignalP"/>
    </source>
</evidence>
<feature type="signal peptide" evidence="1">
    <location>
        <begin position="1"/>
        <end position="19"/>
    </location>
</feature>
<feature type="chain" id="PRO_5046285597" evidence="1">
    <location>
        <begin position="20"/>
        <end position="413"/>
    </location>
</feature>
<sequence length="413" mass="46274">MKKLIPTILLIASPLGVLHASSTDNTLNDSTKSLNNSSFKLESVVPNVSVIQQAASRSVQDVSIASKNNSAKISRRSVVKESAKNNTEKHASALNKQQIQKQPIYRSQTPQKSHNAHNFVIYEAWTSLDYDHDGDGYYSEFTVNFDPNYSGGYAEVFADLYLSKNGGPWVLYKTTDTFTIYGNDSDDYYSVTTRLNYDFPTDHYDVLIDLYEYGDPDFVDTVDADIFNSLYALPLEDNEHELNSDSTLITYVSSELSEDGDRDGFYTHLSLTYDIDTYAAGRNVYAKVVLLDTLTFNSSYVETENFVLGNQTEYIDIYFENGQIPGWYDVQIQLIDVVTNQIIANAAQDFSALSQLGIESHNYDFDFDVVGTDSDPIHREEATHSHESGGGAMGWFIALLSGLIVISRRQSKN</sequence>
<dbReference type="Proteomes" id="UP001548189">
    <property type="component" value="Unassembled WGS sequence"/>
</dbReference>
<dbReference type="EMBL" id="JBEVCJ010000005">
    <property type="protein sequence ID" value="MET1254666.1"/>
    <property type="molecule type" value="Genomic_DNA"/>
</dbReference>